<protein>
    <submittedName>
        <fullName evidence="7">Methyl-accepting chemotaxis protein</fullName>
    </submittedName>
</protein>
<name>A0A7Y0HM40_9CLOT</name>
<dbReference type="GO" id="GO:0007165">
    <property type="term" value="P:signal transduction"/>
    <property type="evidence" value="ECO:0007669"/>
    <property type="project" value="UniProtKB-KW"/>
</dbReference>
<dbReference type="Gene3D" id="1.10.8.500">
    <property type="entry name" value="HAMP domain in histidine kinase"/>
    <property type="match status" value="1"/>
</dbReference>
<evidence type="ECO:0000313" key="8">
    <source>
        <dbReference type="Proteomes" id="UP000537131"/>
    </source>
</evidence>
<sequence length="440" mass="47951">MNGIFSKILNNQITLLKDFDNKEKYFVTSKISSCNWIVGITVPKSELEKPLHSLLIGFTLVIIAVLALSILFSLYVGGKIANPIISLTKSVNRTSNLDLTPDNSCDYLLGRKDEIGQLANATISMKGSIIELIKQVRDESYTIENIVTTVKDKMSNLSEDVTDVSANTEELSAGMEETTAAAEEMSAASQEIGQATQSIAKKSQQGAMQAEKINERANKTKKNIQMSQKKGYEMFANTTKELEIAIKNSSVAEEINVLSDTIMEITEQTGLLALNAAIEAARAGEAGKGFAVVAEEIKELAEQSKDAASKIQNITNKVIEAVKNLSQNSNNILKFMETDVTNDYKSMITVADEYSNDAKFVESLVVDFSSTSQELLASISDVLKTIDSVTQSASEGTNGLVNISDKILGINDNSSYILEQVFKAKDCADKLKIQISKFKI</sequence>
<keyword evidence="4" id="KW-1133">Transmembrane helix</keyword>
<evidence type="ECO:0000256" key="2">
    <source>
        <dbReference type="ARBA" id="ARBA00029447"/>
    </source>
</evidence>
<keyword evidence="8" id="KW-1185">Reference proteome</keyword>
<reference evidence="7 8" key="1">
    <citation type="submission" date="2020-06" db="EMBL/GenBank/DDBJ databases">
        <title>Complete Genome Sequence of Clostridium muelleri sp. nov. P21T, an Acid-Alcohol Producing Acetogen Isolated from Old Hay.</title>
        <authorList>
            <person name="Duncan K.E."/>
            <person name="Tanner R.S."/>
        </authorList>
    </citation>
    <scope>NUCLEOTIDE SEQUENCE [LARGE SCALE GENOMIC DNA]</scope>
    <source>
        <strain evidence="7 8">P21</strain>
    </source>
</reference>
<gene>
    <name evidence="7" type="ORF">HBE96_03600</name>
</gene>
<dbReference type="EMBL" id="JABBNI010000007">
    <property type="protein sequence ID" value="NMM61785.1"/>
    <property type="molecule type" value="Genomic_DNA"/>
</dbReference>
<comment type="caution">
    <text evidence="7">The sequence shown here is derived from an EMBL/GenBank/DDBJ whole genome shotgun (WGS) entry which is preliminary data.</text>
</comment>
<dbReference type="Gene3D" id="3.30.450.20">
    <property type="entry name" value="PAS domain"/>
    <property type="match status" value="1"/>
</dbReference>
<dbReference type="InterPro" id="IPR004089">
    <property type="entry name" value="MCPsignal_dom"/>
</dbReference>
<dbReference type="Pfam" id="PF00015">
    <property type="entry name" value="MCPsignal"/>
    <property type="match status" value="1"/>
</dbReference>
<evidence type="ECO:0000259" key="6">
    <source>
        <dbReference type="PROSITE" id="PS50885"/>
    </source>
</evidence>
<feature type="domain" description="Methyl-accepting transducer" evidence="5">
    <location>
        <begin position="153"/>
        <end position="390"/>
    </location>
</feature>
<keyword evidence="4" id="KW-0472">Membrane</keyword>
<keyword evidence="4" id="KW-0812">Transmembrane</keyword>
<accession>A0A7Y0HM40</accession>
<dbReference type="PROSITE" id="PS50111">
    <property type="entry name" value="CHEMOTAXIS_TRANSDUC_2"/>
    <property type="match status" value="1"/>
</dbReference>
<comment type="similarity">
    <text evidence="2">Belongs to the methyl-accepting chemotaxis (MCP) protein family.</text>
</comment>
<evidence type="ECO:0000313" key="7">
    <source>
        <dbReference type="EMBL" id="NMM61785.1"/>
    </source>
</evidence>
<dbReference type="Proteomes" id="UP000537131">
    <property type="component" value="Unassembled WGS sequence"/>
</dbReference>
<feature type="transmembrane region" description="Helical" evidence="4">
    <location>
        <begin position="54"/>
        <end position="76"/>
    </location>
</feature>
<organism evidence="7 8">
    <name type="scientific">Clostridium muellerianum</name>
    <dbReference type="NCBI Taxonomy" id="2716538"/>
    <lineage>
        <taxon>Bacteria</taxon>
        <taxon>Bacillati</taxon>
        <taxon>Bacillota</taxon>
        <taxon>Clostridia</taxon>
        <taxon>Eubacteriales</taxon>
        <taxon>Clostridiaceae</taxon>
        <taxon>Clostridium</taxon>
    </lineage>
</organism>
<dbReference type="PANTHER" id="PTHR32089:SF112">
    <property type="entry name" value="LYSOZYME-LIKE PROTEIN-RELATED"/>
    <property type="match status" value="1"/>
</dbReference>
<dbReference type="GO" id="GO:0016020">
    <property type="term" value="C:membrane"/>
    <property type="evidence" value="ECO:0007669"/>
    <property type="project" value="InterPro"/>
</dbReference>
<evidence type="ECO:0000256" key="1">
    <source>
        <dbReference type="ARBA" id="ARBA00023224"/>
    </source>
</evidence>
<dbReference type="PROSITE" id="PS50885">
    <property type="entry name" value="HAMP"/>
    <property type="match status" value="1"/>
</dbReference>
<dbReference type="AlphaFoldDB" id="A0A7Y0HM40"/>
<dbReference type="SMART" id="SM00283">
    <property type="entry name" value="MA"/>
    <property type="match status" value="1"/>
</dbReference>
<dbReference type="Gene3D" id="1.10.287.950">
    <property type="entry name" value="Methyl-accepting chemotaxis protein"/>
    <property type="match status" value="1"/>
</dbReference>
<keyword evidence="1 3" id="KW-0807">Transducer</keyword>
<evidence type="ECO:0000256" key="4">
    <source>
        <dbReference type="SAM" id="Phobius"/>
    </source>
</evidence>
<proteinExistence type="inferred from homology"/>
<dbReference type="InterPro" id="IPR003660">
    <property type="entry name" value="HAMP_dom"/>
</dbReference>
<feature type="domain" description="HAMP" evidence="6">
    <location>
        <begin position="78"/>
        <end position="134"/>
    </location>
</feature>
<evidence type="ECO:0000259" key="5">
    <source>
        <dbReference type="PROSITE" id="PS50111"/>
    </source>
</evidence>
<evidence type="ECO:0000256" key="3">
    <source>
        <dbReference type="PROSITE-ProRule" id="PRU00284"/>
    </source>
</evidence>
<dbReference type="PANTHER" id="PTHR32089">
    <property type="entry name" value="METHYL-ACCEPTING CHEMOTAXIS PROTEIN MCPB"/>
    <property type="match status" value="1"/>
</dbReference>
<dbReference type="SUPFAM" id="SSF58104">
    <property type="entry name" value="Methyl-accepting chemotaxis protein (MCP) signaling domain"/>
    <property type="match status" value="1"/>
</dbReference>